<dbReference type="AlphaFoldDB" id="A0A5C3L9U1"/>
<accession>A0A5C3L9U1</accession>
<dbReference type="Pfam" id="PF25907">
    <property type="entry name" value="DUF7962"/>
    <property type="match status" value="1"/>
</dbReference>
<dbReference type="Gene3D" id="3.40.30.110">
    <property type="match status" value="2"/>
</dbReference>
<proteinExistence type="predicted"/>
<protein>
    <recommendedName>
        <fullName evidence="1">GST N-terminal domain-containing protein</fullName>
    </recommendedName>
</protein>
<dbReference type="Pfam" id="PF13417">
    <property type="entry name" value="GST_N_3"/>
    <property type="match status" value="1"/>
</dbReference>
<reference evidence="2 3" key="1">
    <citation type="journal article" date="2019" name="Nat. Ecol. Evol.">
        <title>Megaphylogeny resolves global patterns of mushroom evolution.</title>
        <authorList>
            <person name="Varga T."/>
            <person name="Krizsan K."/>
            <person name="Foldi C."/>
            <person name="Dima B."/>
            <person name="Sanchez-Garcia M."/>
            <person name="Sanchez-Ramirez S."/>
            <person name="Szollosi G.J."/>
            <person name="Szarkandi J.G."/>
            <person name="Papp V."/>
            <person name="Albert L."/>
            <person name="Andreopoulos W."/>
            <person name="Angelini C."/>
            <person name="Antonin V."/>
            <person name="Barry K.W."/>
            <person name="Bougher N.L."/>
            <person name="Buchanan P."/>
            <person name="Buyck B."/>
            <person name="Bense V."/>
            <person name="Catcheside P."/>
            <person name="Chovatia M."/>
            <person name="Cooper J."/>
            <person name="Damon W."/>
            <person name="Desjardin D."/>
            <person name="Finy P."/>
            <person name="Geml J."/>
            <person name="Haridas S."/>
            <person name="Hughes K."/>
            <person name="Justo A."/>
            <person name="Karasinski D."/>
            <person name="Kautmanova I."/>
            <person name="Kiss B."/>
            <person name="Kocsube S."/>
            <person name="Kotiranta H."/>
            <person name="LaButti K.M."/>
            <person name="Lechner B.E."/>
            <person name="Liimatainen K."/>
            <person name="Lipzen A."/>
            <person name="Lukacs Z."/>
            <person name="Mihaltcheva S."/>
            <person name="Morgado L.N."/>
            <person name="Niskanen T."/>
            <person name="Noordeloos M.E."/>
            <person name="Ohm R.A."/>
            <person name="Ortiz-Santana B."/>
            <person name="Ovrebo C."/>
            <person name="Racz N."/>
            <person name="Riley R."/>
            <person name="Savchenko A."/>
            <person name="Shiryaev A."/>
            <person name="Soop K."/>
            <person name="Spirin V."/>
            <person name="Szebenyi C."/>
            <person name="Tomsovsky M."/>
            <person name="Tulloss R.E."/>
            <person name="Uehling J."/>
            <person name="Grigoriev I.V."/>
            <person name="Vagvolgyi C."/>
            <person name="Papp T."/>
            <person name="Martin F.M."/>
            <person name="Miettinen O."/>
            <person name="Hibbett D.S."/>
            <person name="Nagy L.G."/>
        </authorList>
    </citation>
    <scope>NUCLEOTIDE SEQUENCE [LARGE SCALE GENOMIC DNA]</scope>
    <source>
        <strain evidence="2 3">CBS 121175</strain>
    </source>
</reference>
<keyword evidence="3" id="KW-1185">Reference proteome</keyword>
<dbReference type="InterPro" id="IPR004045">
    <property type="entry name" value="Glutathione_S-Trfase_N"/>
</dbReference>
<feature type="domain" description="GST N-terminal" evidence="1">
    <location>
        <begin position="4"/>
        <end position="84"/>
    </location>
</feature>
<dbReference type="InterPro" id="IPR036249">
    <property type="entry name" value="Thioredoxin-like_sf"/>
</dbReference>
<evidence type="ECO:0000313" key="3">
    <source>
        <dbReference type="Proteomes" id="UP000307440"/>
    </source>
</evidence>
<dbReference type="STRING" id="230819.A0A5C3L9U1"/>
<dbReference type="OrthoDB" id="202840at2759"/>
<evidence type="ECO:0000259" key="1">
    <source>
        <dbReference type="PROSITE" id="PS50404"/>
    </source>
</evidence>
<dbReference type="Proteomes" id="UP000307440">
    <property type="component" value="Unassembled WGS sequence"/>
</dbReference>
<dbReference type="CDD" id="cd00299">
    <property type="entry name" value="GST_C_family"/>
    <property type="match status" value="1"/>
</dbReference>
<name>A0A5C3L9U1_COPMA</name>
<sequence length="329" mass="36077">MALPSVIIYRYDASPYAHKVDNALIVKKIPHQRVPVSSVLPRPELADLLGISYRRIPVAAIGNDVYCDTNLIVSALERKFPASQGFGTLFPSRKHGGSADTGLIKAFSKTFVDNSLFSPASLLVPWDKLPPAFVKDRSELTGAPLNLTALAKSRDRAVAQLSAHMALVEEQLSDDRVWLFDTETPGLADISVHFVLAWVQSLKTGGSLFDPYPLTQQWLRRLTAHLKENKQPFEVVDGEQAVNTILSEACEPDSVVGFDQVEAHRLKVKLNDIVNVAPEDTGRAHPTTGKLVALSNSEIVLEITVPKGTVRCHFPRLGYFIAAPKVAKL</sequence>
<dbReference type="Gene3D" id="1.20.1050.10">
    <property type="match status" value="1"/>
</dbReference>
<dbReference type="CDD" id="cd00570">
    <property type="entry name" value="GST_N_family"/>
    <property type="match status" value="1"/>
</dbReference>
<dbReference type="InterPro" id="IPR036282">
    <property type="entry name" value="Glutathione-S-Trfase_C_sf"/>
</dbReference>
<dbReference type="InterPro" id="IPR058268">
    <property type="entry name" value="DUF7962"/>
</dbReference>
<dbReference type="SUPFAM" id="SSF47616">
    <property type="entry name" value="GST C-terminal domain-like"/>
    <property type="match status" value="1"/>
</dbReference>
<gene>
    <name evidence="2" type="ORF">FA15DRAFT_664830</name>
</gene>
<dbReference type="EMBL" id="ML210153">
    <property type="protein sequence ID" value="TFK28776.1"/>
    <property type="molecule type" value="Genomic_DNA"/>
</dbReference>
<organism evidence="2 3">
    <name type="scientific">Coprinopsis marcescibilis</name>
    <name type="common">Agaric fungus</name>
    <name type="synonym">Psathyrella marcescibilis</name>
    <dbReference type="NCBI Taxonomy" id="230819"/>
    <lineage>
        <taxon>Eukaryota</taxon>
        <taxon>Fungi</taxon>
        <taxon>Dikarya</taxon>
        <taxon>Basidiomycota</taxon>
        <taxon>Agaricomycotina</taxon>
        <taxon>Agaricomycetes</taxon>
        <taxon>Agaricomycetidae</taxon>
        <taxon>Agaricales</taxon>
        <taxon>Agaricineae</taxon>
        <taxon>Psathyrellaceae</taxon>
        <taxon>Coprinopsis</taxon>
    </lineage>
</organism>
<evidence type="ECO:0000313" key="2">
    <source>
        <dbReference type="EMBL" id="TFK28776.1"/>
    </source>
</evidence>
<dbReference type="SUPFAM" id="SSF52833">
    <property type="entry name" value="Thioredoxin-like"/>
    <property type="match status" value="1"/>
</dbReference>
<dbReference type="PROSITE" id="PS50404">
    <property type="entry name" value="GST_NTER"/>
    <property type="match status" value="1"/>
</dbReference>